<gene>
    <name evidence="1" type="ORF">CLUMA_CG002839</name>
</gene>
<name>A0A1J1HMZ1_9DIPT</name>
<proteinExistence type="predicted"/>
<protein>
    <submittedName>
        <fullName evidence="1">CLUMA_CG002839, isoform A</fullName>
    </submittedName>
</protein>
<dbReference type="Proteomes" id="UP000183832">
    <property type="component" value="Unassembled WGS sequence"/>
</dbReference>
<evidence type="ECO:0000313" key="2">
    <source>
        <dbReference type="Proteomes" id="UP000183832"/>
    </source>
</evidence>
<keyword evidence="2" id="KW-1185">Reference proteome</keyword>
<sequence length="85" mass="9859">MEILRILMITNEKIFQVHLYVNDTFLFNSQTLSVSKYVGFQSEDFYLFIFVKLANISTNRTITKELLSVSVVTIHLFSGVLCNNF</sequence>
<evidence type="ECO:0000313" key="1">
    <source>
        <dbReference type="EMBL" id="CRK88882.1"/>
    </source>
</evidence>
<reference evidence="1 2" key="1">
    <citation type="submission" date="2015-04" db="EMBL/GenBank/DDBJ databases">
        <authorList>
            <person name="Syromyatnikov M.Y."/>
            <person name="Popov V.N."/>
        </authorList>
    </citation>
    <scope>NUCLEOTIDE SEQUENCE [LARGE SCALE GENOMIC DNA]</scope>
</reference>
<accession>A0A1J1HMZ1</accession>
<dbReference type="AlphaFoldDB" id="A0A1J1HMZ1"/>
<organism evidence="1 2">
    <name type="scientific">Clunio marinus</name>
    <dbReference type="NCBI Taxonomy" id="568069"/>
    <lineage>
        <taxon>Eukaryota</taxon>
        <taxon>Metazoa</taxon>
        <taxon>Ecdysozoa</taxon>
        <taxon>Arthropoda</taxon>
        <taxon>Hexapoda</taxon>
        <taxon>Insecta</taxon>
        <taxon>Pterygota</taxon>
        <taxon>Neoptera</taxon>
        <taxon>Endopterygota</taxon>
        <taxon>Diptera</taxon>
        <taxon>Nematocera</taxon>
        <taxon>Chironomoidea</taxon>
        <taxon>Chironomidae</taxon>
        <taxon>Clunio</taxon>
    </lineage>
</organism>
<dbReference type="EMBL" id="CVRI01000010">
    <property type="protein sequence ID" value="CRK88882.1"/>
    <property type="molecule type" value="Genomic_DNA"/>
</dbReference>